<keyword evidence="2" id="KW-0812">Transmembrane</keyword>
<organism evidence="5 6">
    <name type="scientific">Cyphellophora europaea (strain CBS 101466)</name>
    <name type="common">Phialophora europaea</name>
    <dbReference type="NCBI Taxonomy" id="1220924"/>
    <lineage>
        <taxon>Eukaryota</taxon>
        <taxon>Fungi</taxon>
        <taxon>Dikarya</taxon>
        <taxon>Ascomycota</taxon>
        <taxon>Pezizomycotina</taxon>
        <taxon>Eurotiomycetes</taxon>
        <taxon>Chaetothyriomycetidae</taxon>
        <taxon>Chaetothyriales</taxon>
        <taxon>Cyphellophoraceae</taxon>
        <taxon>Cyphellophora</taxon>
    </lineage>
</organism>
<feature type="compositionally biased region" description="Polar residues" evidence="1">
    <location>
        <begin position="635"/>
        <end position="646"/>
    </location>
</feature>
<dbReference type="AlphaFoldDB" id="W2S753"/>
<dbReference type="Proteomes" id="UP000030752">
    <property type="component" value="Unassembled WGS sequence"/>
</dbReference>
<feature type="compositionally biased region" description="Gly residues" evidence="1">
    <location>
        <begin position="708"/>
        <end position="717"/>
    </location>
</feature>
<evidence type="ECO:0000313" key="5">
    <source>
        <dbReference type="EMBL" id="ETN44541.1"/>
    </source>
</evidence>
<keyword evidence="2" id="KW-0472">Membrane</keyword>
<sequence length="812" mass="85305">MAAYVLTLLALVSSVLGQDQCLDGRTPIYVDFHDRHVNNSEGNPDANIQYGLFIGVGTPAQNQSLWPSLVHNETTFSSPSFCDNSTNPSCREQTHGTYQPEDSERYSPNDTFVPLDSNGIGPTQVGGTGSDTLNVYTHYFDPSPPNVTLVEDFPVTQLTDYSSDESPWFGPSGHLGLGPSAPILSRLVALSLITTRSFGLYVGTAYPRPGGAINGSLTLGGYDSGRFTGTSHNFTLDNVFNLEEGETPFRVTIDSLTLQDANNNNATTRLNNDSFSAYLTTDQFSMTFPTDMTDAFVSATGAGDPTNNDFSEPTFPLPSNANFSLTITIQNGPTVEIPWYEMRNASNASPISPPRSTNSTSTSNTALLGALFLSHLYLTVNYDATPPAFYLAEALPHGPYVMTQPLCADTIPVMAAQVRLSSWRANGVIGAVLGGVIGGIGLAFAAWWCFVKVQQRKLSKLGEAEDEEIKGAALVIRNGVVKGVGGSGAGSRSPRASGRGGKRAALVGIMKGRRNDGKGKGKGVAYGGIDRPKKISWSGSSENSGSDEADRGGYDMQQFSPVAIPAAYGYPTGDAGASHNHTQQQPQQQQHHHSDPLTTNPPQQHSSHHHPSVLAIGQAISSPSDTQAPPLRSISPVSPMSTLFSSDNEDDEREHFAPATQPAGFPLPAAAAAYSQSQSYSNSNSNSPSPPSRLQQPPLDLQPPPTLGGAGAGGDGGLVSLTSSLRTSETGGSGSGGSLSSSSPAAGSRPELRLKTAVGSGFNGEARTAKKLRLVPVNGGDGRGGSVRVERVGGGREGGEAGVGWRRKMFPA</sequence>
<feature type="transmembrane region" description="Helical" evidence="2">
    <location>
        <begin position="428"/>
        <end position="450"/>
    </location>
</feature>
<dbReference type="Gene3D" id="2.40.70.10">
    <property type="entry name" value="Acid Proteases"/>
    <property type="match status" value="2"/>
</dbReference>
<dbReference type="HOGENOM" id="CLU_390306_0_0_1"/>
<dbReference type="STRING" id="1220924.W2S753"/>
<name>W2S753_CYPE1</name>
<feature type="compositionally biased region" description="Low complexity" evidence="1">
    <location>
        <begin position="718"/>
        <end position="730"/>
    </location>
</feature>
<feature type="compositionally biased region" description="Low complexity" evidence="1">
    <location>
        <begin position="579"/>
        <end position="589"/>
    </location>
</feature>
<dbReference type="eggNOG" id="ENOG502SK68">
    <property type="taxonomic scope" value="Eukaryota"/>
</dbReference>
<dbReference type="PROSITE" id="PS51767">
    <property type="entry name" value="PEPTIDASE_A1"/>
    <property type="match status" value="1"/>
</dbReference>
<feature type="compositionally biased region" description="Low complexity" evidence="1">
    <location>
        <begin position="666"/>
        <end position="699"/>
    </location>
</feature>
<feature type="signal peptide" evidence="3">
    <location>
        <begin position="1"/>
        <end position="17"/>
    </location>
</feature>
<dbReference type="Pfam" id="PF00026">
    <property type="entry name" value="Asp"/>
    <property type="match status" value="1"/>
</dbReference>
<evidence type="ECO:0000313" key="6">
    <source>
        <dbReference type="Proteomes" id="UP000030752"/>
    </source>
</evidence>
<feature type="compositionally biased region" description="Basic and acidic residues" evidence="1">
    <location>
        <begin position="788"/>
        <end position="799"/>
    </location>
</feature>
<keyword evidence="6" id="KW-1185">Reference proteome</keyword>
<dbReference type="SUPFAM" id="SSF50630">
    <property type="entry name" value="Acid proteases"/>
    <property type="match status" value="1"/>
</dbReference>
<keyword evidence="3" id="KW-0732">Signal</keyword>
<feature type="domain" description="Peptidase A1" evidence="4">
    <location>
        <begin position="50"/>
        <end position="390"/>
    </location>
</feature>
<evidence type="ECO:0000256" key="3">
    <source>
        <dbReference type="SAM" id="SignalP"/>
    </source>
</evidence>
<feature type="region of interest" description="Disordered" evidence="1">
    <location>
        <begin position="485"/>
        <end position="803"/>
    </location>
</feature>
<evidence type="ECO:0000256" key="2">
    <source>
        <dbReference type="SAM" id="Phobius"/>
    </source>
</evidence>
<dbReference type="GeneID" id="19977550"/>
<feature type="compositionally biased region" description="Polar residues" evidence="1">
    <location>
        <begin position="80"/>
        <end position="97"/>
    </location>
</feature>
<dbReference type="RefSeq" id="XP_008713104.1">
    <property type="nucleotide sequence ID" value="XM_008714882.1"/>
</dbReference>
<feature type="chain" id="PRO_5004824183" description="Peptidase A1 domain-containing protein" evidence="3">
    <location>
        <begin position="18"/>
        <end position="812"/>
    </location>
</feature>
<feature type="compositionally biased region" description="Low complexity" evidence="1">
    <location>
        <begin position="536"/>
        <end position="546"/>
    </location>
</feature>
<dbReference type="InParanoid" id="W2S753"/>
<dbReference type="VEuPathDB" id="FungiDB:HMPREF1541_10211"/>
<dbReference type="CDD" id="cd05471">
    <property type="entry name" value="pepsin_like"/>
    <property type="match status" value="1"/>
</dbReference>
<accession>W2S753</accession>
<dbReference type="EMBL" id="KB822714">
    <property type="protein sequence ID" value="ETN44541.1"/>
    <property type="molecule type" value="Genomic_DNA"/>
</dbReference>
<dbReference type="OrthoDB" id="4074350at2759"/>
<reference evidence="5 6" key="1">
    <citation type="submission" date="2013-03" db="EMBL/GenBank/DDBJ databases">
        <title>The Genome Sequence of Phialophora europaea CBS 101466.</title>
        <authorList>
            <consortium name="The Broad Institute Genomics Platform"/>
            <person name="Cuomo C."/>
            <person name="de Hoog S."/>
            <person name="Gorbushina A."/>
            <person name="Walker B."/>
            <person name="Young S.K."/>
            <person name="Zeng Q."/>
            <person name="Gargeya S."/>
            <person name="Fitzgerald M."/>
            <person name="Haas B."/>
            <person name="Abouelleil A."/>
            <person name="Allen A.W."/>
            <person name="Alvarado L."/>
            <person name="Arachchi H.M."/>
            <person name="Berlin A.M."/>
            <person name="Chapman S.B."/>
            <person name="Gainer-Dewar J."/>
            <person name="Goldberg J."/>
            <person name="Griggs A."/>
            <person name="Gujja S."/>
            <person name="Hansen M."/>
            <person name="Howarth C."/>
            <person name="Imamovic A."/>
            <person name="Ireland A."/>
            <person name="Larimer J."/>
            <person name="McCowan C."/>
            <person name="Murphy C."/>
            <person name="Pearson M."/>
            <person name="Poon T.W."/>
            <person name="Priest M."/>
            <person name="Roberts A."/>
            <person name="Saif S."/>
            <person name="Shea T."/>
            <person name="Sisk P."/>
            <person name="Sykes S."/>
            <person name="Wortman J."/>
            <person name="Nusbaum C."/>
            <person name="Birren B."/>
        </authorList>
    </citation>
    <scope>NUCLEOTIDE SEQUENCE [LARGE SCALE GENOMIC DNA]</scope>
    <source>
        <strain evidence="5 6">CBS 101466</strain>
    </source>
</reference>
<keyword evidence="2" id="KW-1133">Transmembrane helix</keyword>
<dbReference type="InterPro" id="IPR034164">
    <property type="entry name" value="Pepsin-like_dom"/>
</dbReference>
<gene>
    <name evidence="5" type="ORF">HMPREF1541_10211</name>
</gene>
<evidence type="ECO:0000256" key="1">
    <source>
        <dbReference type="SAM" id="MobiDB-lite"/>
    </source>
</evidence>
<proteinExistence type="predicted"/>
<evidence type="ECO:0000259" key="4">
    <source>
        <dbReference type="PROSITE" id="PS51767"/>
    </source>
</evidence>
<dbReference type="InterPro" id="IPR021109">
    <property type="entry name" value="Peptidase_aspartic_dom_sf"/>
</dbReference>
<dbReference type="InterPro" id="IPR033121">
    <property type="entry name" value="PEPTIDASE_A1"/>
</dbReference>
<protein>
    <recommendedName>
        <fullName evidence="4">Peptidase A1 domain-containing protein</fullName>
    </recommendedName>
</protein>
<feature type="region of interest" description="Disordered" evidence="1">
    <location>
        <begin position="80"/>
        <end position="107"/>
    </location>
</feature>